<evidence type="ECO:0000256" key="3">
    <source>
        <dbReference type="ARBA" id="ARBA00022801"/>
    </source>
</evidence>
<evidence type="ECO:0000256" key="5">
    <source>
        <dbReference type="ARBA" id="ARBA00023277"/>
    </source>
</evidence>
<proteinExistence type="predicted"/>
<dbReference type="AlphaFoldDB" id="A0A7C4RTN1"/>
<reference evidence="6" key="1">
    <citation type="journal article" date="2020" name="mSystems">
        <title>Genome- and Community-Level Interaction Insights into Carbon Utilization and Element Cycling Functions of Hydrothermarchaeota in Hydrothermal Sediment.</title>
        <authorList>
            <person name="Zhou Z."/>
            <person name="Liu Y."/>
            <person name="Xu W."/>
            <person name="Pan J."/>
            <person name="Luo Z.H."/>
            <person name="Li M."/>
        </authorList>
    </citation>
    <scope>NUCLEOTIDE SEQUENCE [LARGE SCALE GENOMIC DNA]</scope>
    <source>
        <strain evidence="6">SpSt-477</strain>
    </source>
</reference>
<sequence length="299" mass="33748">MPPPNRPPVRLIVNADDLGISEPINDGIFLAHRLGLVTSASIMPVGKAFDHALERLADVPHLDIGIHLTLVAEEPLIRGNTTLVNGGNRFPKDIGAFLMAYLTGGIRLRDIHREWTAQIEKALDRGIAVTHMDSHQHVHVLPGIADITRELADRYGIPFVRMPSEPFKGYMLQDLHSIRRLVGEMVLKTFCLMIPRNGTLQRRGCMPRFLGFFFGGRLDSEGLKRILASTVPGETYELMCHPGFSPKEPEYRQWNYRHEGELMTLASPRLRCELEANGIHLCRFWDLITDVQRIPHATT</sequence>
<dbReference type="InterPro" id="IPR006879">
    <property type="entry name" value="YdjC-like"/>
</dbReference>
<dbReference type="GO" id="GO:0019213">
    <property type="term" value="F:deacetylase activity"/>
    <property type="evidence" value="ECO:0007669"/>
    <property type="project" value="TreeGrafter"/>
</dbReference>
<name>A0A7C4RTN1_9BACT</name>
<gene>
    <name evidence="6" type="ORF">ENS29_13475</name>
</gene>
<protein>
    <submittedName>
        <fullName evidence="6">ChbG/HpnK family deacetylase</fullName>
    </submittedName>
</protein>
<keyword evidence="3" id="KW-0378">Hydrolase</keyword>
<keyword evidence="2" id="KW-0479">Metal-binding</keyword>
<dbReference type="PANTHER" id="PTHR31609">
    <property type="entry name" value="YDJC DEACETYLASE FAMILY MEMBER"/>
    <property type="match status" value="1"/>
</dbReference>
<comment type="cofactor">
    <cofactor evidence="1">
        <name>Mg(2+)</name>
        <dbReference type="ChEBI" id="CHEBI:18420"/>
    </cofactor>
</comment>
<dbReference type="SUPFAM" id="SSF88713">
    <property type="entry name" value="Glycoside hydrolase/deacetylase"/>
    <property type="match status" value="1"/>
</dbReference>
<evidence type="ECO:0000256" key="2">
    <source>
        <dbReference type="ARBA" id="ARBA00022723"/>
    </source>
</evidence>
<keyword evidence="4" id="KW-0460">Magnesium</keyword>
<dbReference type="GO" id="GO:0046872">
    <property type="term" value="F:metal ion binding"/>
    <property type="evidence" value="ECO:0007669"/>
    <property type="project" value="UniProtKB-KW"/>
</dbReference>
<keyword evidence="5" id="KW-0119">Carbohydrate metabolism</keyword>
<dbReference type="GO" id="GO:0005975">
    <property type="term" value="P:carbohydrate metabolic process"/>
    <property type="evidence" value="ECO:0007669"/>
    <property type="project" value="InterPro"/>
</dbReference>
<comment type="caution">
    <text evidence="6">The sequence shown here is derived from an EMBL/GenBank/DDBJ whole genome shotgun (WGS) entry which is preliminary data.</text>
</comment>
<dbReference type="EMBL" id="DSUH01000308">
    <property type="protein sequence ID" value="HGU33841.1"/>
    <property type="molecule type" value="Genomic_DNA"/>
</dbReference>
<evidence type="ECO:0000256" key="1">
    <source>
        <dbReference type="ARBA" id="ARBA00001946"/>
    </source>
</evidence>
<dbReference type="Pfam" id="PF04794">
    <property type="entry name" value="YdjC"/>
    <property type="match status" value="1"/>
</dbReference>
<evidence type="ECO:0000313" key="6">
    <source>
        <dbReference type="EMBL" id="HGU33841.1"/>
    </source>
</evidence>
<accession>A0A7C4RTN1</accession>
<evidence type="ECO:0000256" key="4">
    <source>
        <dbReference type="ARBA" id="ARBA00022842"/>
    </source>
</evidence>
<dbReference type="PANTHER" id="PTHR31609:SF1">
    <property type="entry name" value="CARBOHYDRATE DEACETYLASE"/>
    <property type="match status" value="1"/>
</dbReference>
<dbReference type="GO" id="GO:0016787">
    <property type="term" value="F:hydrolase activity"/>
    <property type="evidence" value="ECO:0007669"/>
    <property type="project" value="UniProtKB-KW"/>
</dbReference>
<organism evidence="6">
    <name type="scientific">Desulfatirhabdium butyrativorans</name>
    <dbReference type="NCBI Taxonomy" id="340467"/>
    <lineage>
        <taxon>Bacteria</taxon>
        <taxon>Pseudomonadati</taxon>
        <taxon>Thermodesulfobacteriota</taxon>
        <taxon>Desulfobacteria</taxon>
        <taxon>Desulfobacterales</taxon>
        <taxon>Desulfatirhabdiaceae</taxon>
        <taxon>Desulfatirhabdium</taxon>
    </lineage>
</organism>
<dbReference type="InterPro" id="IPR011330">
    <property type="entry name" value="Glyco_hydro/deAcase_b/a-brl"/>
</dbReference>
<dbReference type="Gene3D" id="3.20.20.370">
    <property type="entry name" value="Glycoside hydrolase/deacetylase"/>
    <property type="match status" value="1"/>
</dbReference>